<feature type="domain" description="hAT-like transposase RNase-H fold" evidence="1">
    <location>
        <begin position="89"/>
        <end position="162"/>
    </location>
</feature>
<dbReference type="Pfam" id="PF14372">
    <property type="entry name" value="hAT-like_RNase-H"/>
    <property type="match status" value="1"/>
</dbReference>
<gene>
    <name evidence="2" type="ORF">Cgig2_023732</name>
</gene>
<evidence type="ECO:0000259" key="1">
    <source>
        <dbReference type="Pfam" id="PF14372"/>
    </source>
</evidence>
<dbReference type="GO" id="GO:0003677">
    <property type="term" value="F:DNA binding"/>
    <property type="evidence" value="ECO:0007669"/>
    <property type="project" value="InterPro"/>
</dbReference>
<comment type="caution">
    <text evidence="2">The sequence shown here is derived from an EMBL/GenBank/DDBJ whole genome shotgun (WGS) entry which is preliminary data.</text>
</comment>
<accession>A0A9Q1GV49</accession>
<dbReference type="EMBL" id="JAKOGI010001401">
    <property type="protein sequence ID" value="KAJ8425799.1"/>
    <property type="molecule type" value="Genomic_DNA"/>
</dbReference>
<dbReference type="AlphaFoldDB" id="A0A9Q1GV49"/>
<dbReference type="InterPro" id="IPR012337">
    <property type="entry name" value="RNaseH-like_sf"/>
</dbReference>
<evidence type="ECO:0000313" key="2">
    <source>
        <dbReference type="EMBL" id="KAJ8425799.1"/>
    </source>
</evidence>
<proteinExistence type="predicted"/>
<dbReference type="Proteomes" id="UP001153076">
    <property type="component" value="Unassembled WGS sequence"/>
</dbReference>
<reference evidence="2" key="1">
    <citation type="submission" date="2022-04" db="EMBL/GenBank/DDBJ databases">
        <title>Carnegiea gigantea Genome sequencing and assembly v2.</title>
        <authorList>
            <person name="Copetti D."/>
            <person name="Sanderson M.J."/>
            <person name="Burquez A."/>
            <person name="Wojciechowski M.F."/>
        </authorList>
    </citation>
    <scope>NUCLEOTIDE SEQUENCE</scope>
    <source>
        <strain evidence="2">SGP5-SGP5p</strain>
        <tissue evidence="2">Aerial part</tissue>
    </source>
</reference>
<organism evidence="2 3">
    <name type="scientific">Carnegiea gigantea</name>
    <dbReference type="NCBI Taxonomy" id="171969"/>
    <lineage>
        <taxon>Eukaryota</taxon>
        <taxon>Viridiplantae</taxon>
        <taxon>Streptophyta</taxon>
        <taxon>Embryophyta</taxon>
        <taxon>Tracheophyta</taxon>
        <taxon>Spermatophyta</taxon>
        <taxon>Magnoliopsida</taxon>
        <taxon>eudicotyledons</taxon>
        <taxon>Gunneridae</taxon>
        <taxon>Pentapetalae</taxon>
        <taxon>Caryophyllales</taxon>
        <taxon>Cactineae</taxon>
        <taxon>Cactaceae</taxon>
        <taxon>Cactoideae</taxon>
        <taxon>Echinocereeae</taxon>
        <taxon>Carnegiea</taxon>
    </lineage>
</organism>
<keyword evidence="3" id="KW-1185">Reference proteome</keyword>
<evidence type="ECO:0000313" key="3">
    <source>
        <dbReference type="Proteomes" id="UP001153076"/>
    </source>
</evidence>
<dbReference type="SUPFAM" id="SSF53098">
    <property type="entry name" value="Ribonuclease H-like"/>
    <property type="match status" value="1"/>
</dbReference>
<dbReference type="OrthoDB" id="1718237at2759"/>
<sequence>MLRPELLPPLSPWHHKATILWHRHDESRIVLPDDRRTATPDISTFSICLPGYGDNFCVDDQQILAWKIILIWKSRVMLVMVQLAISKLPRSNLRDVAFQMHRKFDDYYRDWAKSNLMVLITIVFDPRYKLKFVRFSFRKLYPNDFAKADRVYDHLYNVLKRLHDSYSSCVNVDKNDHNGSSSPIHVDHSKTSLDNDTLKESKKLHKDDWSLGLSSYGPLLGWKQDYDLSSYF</sequence>
<protein>
    <recommendedName>
        <fullName evidence="1">hAT-like transposase RNase-H fold domain-containing protein</fullName>
    </recommendedName>
</protein>
<name>A0A9Q1GV49_9CARY</name>
<dbReference type="InterPro" id="IPR025525">
    <property type="entry name" value="hAT-like_transposase_RNase-H"/>
</dbReference>